<dbReference type="Proteomes" id="UP000283841">
    <property type="component" value="Unassembled WGS sequence"/>
</dbReference>
<dbReference type="InterPro" id="IPR016162">
    <property type="entry name" value="Ald_DH_N"/>
</dbReference>
<dbReference type="Pfam" id="PF00171">
    <property type="entry name" value="Aldedh"/>
    <property type="match status" value="2"/>
</dbReference>
<evidence type="ECO:0000259" key="6">
    <source>
        <dbReference type="Pfam" id="PF00171"/>
    </source>
</evidence>
<dbReference type="EMBL" id="RCNU01000007">
    <property type="protein sequence ID" value="RWQ94475.1"/>
    <property type="molecule type" value="Genomic_DNA"/>
</dbReference>
<keyword evidence="3" id="KW-0560">Oxidoreductase</keyword>
<accession>A0A443HRN7</accession>
<dbReference type="Gene3D" id="3.40.605.10">
    <property type="entry name" value="Aldehyde Dehydrogenase, Chain A, domain 1"/>
    <property type="match status" value="2"/>
</dbReference>
<comment type="similarity">
    <text evidence="1">Belongs to the aldehyde dehydrogenase family.</text>
</comment>
<proteinExistence type="inferred from homology"/>
<comment type="caution">
    <text evidence="7">The sequence shown here is derived from an EMBL/GenBank/DDBJ whole genome shotgun (WGS) entry which is preliminary data.</text>
</comment>
<feature type="compositionally biased region" description="Polar residues" evidence="5">
    <location>
        <begin position="42"/>
        <end position="55"/>
    </location>
</feature>
<dbReference type="Gene3D" id="3.40.309.10">
    <property type="entry name" value="Aldehyde Dehydrogenase, Chain A, domain 2"/>
    <property type="match status" value="1"/>
</dbReference>
<dbReference type="RefSeq" id="XP_028484120.1">
    <property type="nucleotide sequence ID" value="XM_028629063.1"/>
</dbReference>
<dbReference type="PROSITE" id="PS00070">
    <property type="entry name" value="ALDEHYDE_DEHYDR_CYS"/>
    <property type="match status" value="1"/>
</dbReference>
<dbReference type="AlphaFoldDB" id="A0A443HRN7"/>
<dbReference type="InterPro" id="IPR010061">
    <property type="entry name" value="MeMal-semiAld_DH"/>
</dbReference>
<dbReference type="FunFam" id="3.40.309.10:FF:000002">
    <property type="entry name" value="Methylmalonate-semialdehyde dehydrogenase (Acylating)"/>
    <property type="match status" value="1"/>
</dbReference>
<feature type="compositionally biased region" description="Basic and acidic residues" evidence="5">
    <location>
        <begin position="8"/>
        <end position="25"/>
    </location>
</feature>
<evidence type="ECO:0000256" key="4">
    <source>
        <dbReference type="ARBA" id="ARBA00023027"/>
    </source>
</evidence>
<evidence type="ECO:0000256" key="2">
    <source>
        <dbReference type="ARBA" id="ARBA00013048"/>
    </source>
</evidence>
<dbReference type="STRING" id="264951.A0A443HRN7"/>
<keyword evidence="8" id="KW-1185">Reference proteome</keyword>
<dbReference type="GeneID" id="39598340"/>
<keyword evidence="4" id="KW-0520">NAD</keyword>
<reference evidence="7 8" key="1">
    <citation type="journal article" date="2018" name="Front. Microbiol.">
        <title>Genomic and genetic insights into a cosmopolitan fungus, Paecilomyces variotii (Eurotiales).</title>
        <authorList>
            <person name="Urquhart A.S."/>
            <person name="Mondo S.J."/>
            <person name="Makela M.R."/>
            <person name="Hane J.K."/>
            <person name="Wiebenga A."/>
            <person name="He G."/>
            <person name="Mihaltcheva S."/>
            <person name="Pangilinan J."/>
            <person name="Lipzen A."/>
            <person name="Barry K."/>
            <person name="de Vries R.P."/>
            <person name="Grigoriev I.V."/>
            <person name="Idnurm A."/>
        </authorList>
    </citation>
    <scope>NUCLEOTIDE SEQUENCE [LARGE SCALE GENOMIC DNA]</scope>
    <source>
        <strain evidence="7 8">CBS 101075</strain>
    </source>
</reference>
<feature type="domain" description="Aldehyde dehydrogenase" evidence="6">
    <location>
        <begin position="97"/>
        <end position="161"/>
    </location>
</feature>
<evidence type="ECO:0000256" key="3">
    <source>
        <dbReference type="ARBA" id="ARBA00023002"/>
    </source>
</evidence>
<dbReference type="InterPro" id="IPR016163">
    <property type="entry name" value="Ald_DH_C"/>
</dbReference>
<dbReference type="GO" id="GO:0004491">
    <property type="term" value="F:methylmalonate-semialdehyde dehydrogenase (acylating, NAD) activity"/>
    <property type="evidence" value="ECO:0007669"/>
    <property type="project" value="UniProtKB-EC"/>
</dbReference>
<dbReference type="InterPro" id="IPR016161">
    <property type="entry name" value="Ald_DH/histidinol_DH"/>
</dbReference>
<dbReference type="PANTHER" id="PTHR43866">
    <property type="entry name" value="MALONATE-SEMIALDEHYDE DEHYDROGENASE"/>
    <property type="match status" value="1"/>
</dbReference>
<evidence type="ECO:0000313" key="7">
    <source>
        <dbReference type="EMBL" id="RWQ94475.1"/>
    </source>
</evidence>
<gene>
    <name evidence="7" type="ORF">C8Q69DRAFT_445408</name>
</gene>
<name>A0A443HRN7_BYSSP</name>
<dbReference type="GO" id="GO:0005739">
    <property type="term" value="C:mitochondrion"/>
    <property type="evidence" value="ECO:0007669"/>
    <property type="project" value="TreeGrafter"/>
</dbReference>
<dbReference type="GO" id="GO:0006210">
    <property type="term" value="P:thymine catabolic process"/>
    <property type="evidence" value="ECO:0007669"/>
    <property type="project" value="TreeGrafter"/>
</dbReference>
<dbReference type="NCBIfam" id="TIGR01722">
    <property type="entry name" value="MMSDH"/>
    <property type="match status" value="1"/>
</dbReference>
<dbReference type="InterPro" id="IPR016160">
    <property type="entry name" value="Ald_DH_CS_CYS"/>
</dbReference>
<dbReference type="PANTHER" id="PTHR43866:SF3">
    <property type="entry name" value="METHYLMALONATE-SEMIALDEHYDE DEHYDROGENASE [ACYLATING], MITOCHONDRIAL"/>
    <property type="match status" value="1"/>
</dbReference>
<dbReference type="GO" id="GO:0006574">
    <property type="term" value="P:L-valine catabolic process"/>
    <property type="evidence" value="ECO:0007669"/>
    <property type="project" value="TreeGrafter"/>
</dbReference>
<evidence type="ECO:0000256" key="5">
    <source>
        <dbReference type="SAM" id="MobiDB-lite"/>
    </source>
</evidence>
<evidence type="ECO:0000313" key="8">
    <source>
        <dbReference type="Proteomes" id="UP000283841"/>
    </source>
</evidence>
<dbReference type="EC" id="1.2.1.27" evidence="2"/>
<evidence type="ECO:0000256" key="1">
    <source>
        <dbReference type="ARBA" id="ARBA00009986"/>
    </source>
</evidence>
<dbReference type="InterPro" id="IPR015590">
    <property type="entry name" value="Aldehyde_DH_dom"/>
</dbReference>
<protein>
    <recommendedName>
        <fullName evidence="2">methylmalonate-semialdehyde dehydrogenase (CoA acylating)</fullName>
        <ecNumber evidence="2">1.2.1.27</ecNumber>
    </recommendedName>
</protein>
<feature type="region of interest" description="Disordered" evidence="5">
    <location>
        <begin position="1"/>
        <end position="76"/>
    </location>
</feature>
<sequence length="601" mass="65555">MGVKRTRSSKESLDEPRPTKRRASDDVSAQDENNGVEKDNPSPKTIVNGEPQTPSRVAASPADSVSGRRESHAVPTVTRNLLGGDLVLSKSNIWTLVHDPATQRILTRVPDSTLSEIQTSVRIAQDAQKTWRTTSFSERRSLLYSLVHIIRANSQKIVSLVRQAGVLHIDHKLTPVSFQAYCISLEEGKTIDDAMTEVVRATDMIESACGIPNTSGQYVSLKSTESHTIHEPLGVCVVCTPFNFPFLIPLWFIPYALITGNAVILKPSERCPSPAMMLGEFILEAGFPTGIVNIVQGSSVAVEKLLAQPAVSAVSFVGSEDAADHVYKIATATRKRIQAECSGKNHGVILEDANKVQTLYAVAGGAFGAAGQRCMALSAIVFVGSTAEWLPELVEIAKSLKLGCGLDKGTDIGPLISKAAKERVEEIIQSAVDEGAEVILDGRNPEVPEYPNGNFVGPTIITGVQRYMQCYQQEIFGPVLVCLEAQDLDEAIEIVNENRWVPLVGNGCSIFTTNPVNAQHFQRHVNVGQIGINVPVFASNGQLPRTTNKDSFMGEGPLLPRQDTWFKEEVEMMDVFVQALTEDHKEGKVNRTRSYHYSVRI</sequence>
<organism evidence="7 8">
    <name type="scientific">Byssochlamys spectabilis</name>
    <name type="common">Paecilomyces variotii</name>
    <dbReference type="NCBI Taxonomy" id="264951"/>
    <lineage>
        <taxon>Eukaryota</taxon>
        <taxon>Fungi</taxon>
        <taxon>Dikarya</taxon>
        <taxon>Ascomycota</taxon>
        <taxon>Pezizomycotina</taxon>
        <taxon>Eurotiomycetes</taxon>
        <taxon>Eurotiomycetidae</taxon>
        <taxon>Eurotiales</taxon>
        <taxon>Thermoascaceae</taxon>
        <taxon>Paecilomyces</taxon>
    </lineage>
</organism>
<feature type="domain" description="Aldehyde dehydrogenase" evidence="6">
    <location>
        <begin position="180"/>
        <end position="555"/>
    </location>
</feature>
<dbReference type="VEuPathDB" id="FungiDB:C8Q69DRAFT_445408"/>
<dbReference type="SUPFAM" id="SSF53720">
    <property type="entry name" value="ALDH-like"/>
    <property type="match status" value="1"/>
</dbReference>